<dbReference type="Pfam" id="PF00338">
    <property type="entry name" value="Ribosomal_S10"/>
    <property type="match status" value="1"/>
</dbReference>
<dbReference type="Gene3D" id="3.30.70.600">
    <property type="entry name" value="Ribosomal protein S10 domain"/>
    <property type="match status" value="1"/>
</dbReference>
<dbReference type="Proteomes" id="UP000327044">
    <property type="component" value="Unassembled WGS sequence"/>
</dbReference>
<name>A0A1Y1MN04_PHOPY</name>
<dbReference type="EMBL" id="GEZM01026310">
    <property type="protein sequence ID" value="JAV87051.1"/>
    <property type="molecule type" value="Transcribed_RNA"/>
</dbReference>
<dbReference type="InterPro" id="IPR027487">
    <property type="entry name" value="Ribosomal_mL48"/>
</dbReference>
<evidence type="ECO:0000256" key="2">
    <source>
        <dbReference type="ARBA" id="ARBA00023274"/>
    </source>
</evidence>
<dbReference type="GO" id="GO:0005761">
    <property type="term" value="C:mitochondrial ribosome"/>
    <property type="evidence" value="ECO:0007669"/>
    <property type="project" value="InterPro"/>
</dbReference>
<reference evidence="5 6" key="2">
    <citation type="journal article" date="2018" name="Elife">
        <title>Firefly genomes illuminate parallel origins of bioluminescence in beetles.</title>
        <authorList>
            <person name="Fallon T.R."/>
            <person name="Lower S.E."/>
            <person name="Chang C.H."/>
            <person name="Bessho-Uehara M."/>
            <person name="Martin G.J."/>
            <person name="Bewick A.J."/>
            <person name="Behringer M."/>
            <person name="Debat H.J."/>
            <person name="Wong I."/>
            <person name="Day J.C."/>
            <person name="Suvorov A."/>
            <person name="Silva C.J."/>
            <person name="Stanger-Hall K.F."/>
            <person name="Hall D.W."/>
            <person name="Schmitz R.J."/>
            <person name="Nelson D.R."/>
            <person name="Lewis S.M."/>
            <person name="Shigenobu S."/>
            <person name="Bybee S.M."/>
            <person name="Larracuente A.M."/>
            <person name="Oba Y."/>
            <person name="Weng J.K."/>
        </authorList>
    </citation>
    <scope>NUCLEOTIDE SEQUENCE [LARGE SCALE GENOMIC DNA]</scope>
    <source>
        <strain evidence="5">1611_PpyrPB1</strain>
        <tissue evidence="5">Whole body</tissue>
    </source>
</reference>
<accession>A0A1Y1MN04</accession>
<dbReference type="GO" id="GO:1990904">
    <property type="term" value="C:ribonucleoprotein complex"/>
    <property type="evidence" value="ECO:0007669"/>
    <property type="project" value="UniProtKB-KW"/>
</dbReference>
<evidence type="ECO:0000256" key="1">
    <source>
        <dbReference type="ARBA" id="ARBA00022980"/>
    </source>
</evidence>
<dbReference type="InterPro" id="IPR036838">
    <property type="entry name" value="Ribosomal_uS10_dom_sf"/>
</dbReference>
<evidence type="ECO:0000313" key="4">
    <source>
        <dbReference type="EMBL" id="JAV87051.1"/>
    </source>
</evidence>
<dbReference type="FunCoup" id="A0A1Y1MN04">
    <property type="interactions" value="390"/>
</dbReference>
<dbReference type="SMART" id="SM01403">
    <property type="entry name" value="Ribosomal_S10"/>
    <property type="match status" value="1"/>
</dbReference>
<dbReference type="PANTHER" id="PTHR13473">
    <property type="entry name" value="MITOCHONDRIAL RIBOSOMAL PROTEIN L48"/>
    <property type="match status" value="1"/>
</dbReference>
<keyword evidence="1" id="KW-0689">Ribosomal protein</keyword>
<keyword evidence="6" id="KW-1185">Reference proteome</keyword>
<proteinExistence type="predicted"/>
<dbReference type="EMBL" id="VVIM01000005">
    <property type="protein sequence ID" value="KAB0799976.1"/>
    <property type="molecule type" value="Genomic_DNA"/>
</dbReference>
<dbReference type="PANTHER" id="PTHR13473:SF0">
    <property type="entry name" value="LARGE RIBOSOMAL SUBUNIT PROTEIN ML48"/>
    <property type="match status" value="1"/>
</dbReference>
<evidence type="ECO:0000259" key="3">
    <source>
        <dbReference type="SMART" id="SM01403"/>
    </source>
</evidence>
<keyword evidence="2" id="KW-0687">Ribonucleoprotein</keyword>
<evidence type="ECO:0000313" key="5">
    <source>
        <dbReference type="EMBL" id="KAB0799976.1"/>
    </source>
</evidence>
<dbReference type="InterPro" id="IPR027486">
    <property type="entry name" value="Ribosomal_uS10_dom"/>
</dbReference>
<feature type="domain" description="Small ribosomal subunit protein uS10" evidence="3">
    <location>
        <begin position="45"/>
        <end position="140"/>
    </location>
</feature>
<reference evidence="4" key="1">
    <citation type="journal article" date="2016" name="Sci. Rep.">
        <title>Molecular characterization of firefly nuptial gifts: a multi-omics approach sheds light on postcopulatory sexual selection.</title>
        <authorList>
            <person name="Al-Wathiqui N."/>
            <person name="Fallon T.R."/>
            <person name="South A."/>
            <person name="Weng J.K."/>
            <person name="Lewis S.M."/>
        </authorList>
    </citation>
    <scope>NUCLEOTIDE SEQUENCE</scope>
</reference>
<sequence>MFLRNVWTFSRNFALKNRRLYSTDLYEPNYLQHFKPKIPAYDIINVQIHGHDYCILESYQKWLHNMMKNMNLDVENGWATPAQQLKINTFKPNTEIVNSQFDLQVYERTLQINMITSLQLATLLRVLDSSAPAGVTVNVSKHEQYHEDVRYVPDLELASLKDQLDTLGGPRKK</sequence>
<dbReference type="InParanoid" id="A0A1Y1MN04"/>
<evidence type="ECO:0000313" key="6">
    <source>
        <dbReference type="Proteomes" id="UP000327044"/>
    </source>
</evidence>
<dbReference type="AlphaFoldDB" id="A0A1Y1MN04"/>
<organism evidence="4">
    <name type="scientific">Photinus pyralis</name>
    <name type="common">Common eastern firefly</name>
    <name type="synonym">Lampyris pyralis</name>
    <dbReference type="NCBI Taxonomy" id="7054"/>
    <lineage>
        <taxon>Eukaryota</taxon>
        <taxon>Metazoa</taxon>
        <taxon>Ecdysozoa</taxon>
        <taxon>Arthropoda</taxon>
        <taxon>Hexapoda</taxon>
        <taxon>Insecta</taxon>
        <taxon>Pterygota</taxon>
        <taxon>Neoptera</taxon>
        <taxon>Endopterygota</taxon>
        <taxon>Coleoptera</taxon>
        <taxon>Polyphaga</taxon>
        <taxon>Elateriformia</taxon>
        <taxon>Elateroidea</taxon>
        <taxon>Lampyridae</taxon>
        <taxon>Lampyrinae</taxon>
        <taxon>Photinus</taxon>
    </lineage>
</organism>
<protein>
    <recommendedName>
        <fullName evidence="3">Small ribosomal subunit protein uS10 domain-containing protein</fullName>
    </recommendedName>
</protein>
<reference evidence="5" key="3">
    <citation type="submission" date="2019-08" db="EMBL/GenBank/DDBJ databases">
        <authorList>
            <consortium name="Photinus pyralis genome working group"/>
            <person name="Fallon T.R."/>
            <person name="Sander Lower S.E."/>
            <person name="Weng J.-K."/>
        </authorList>
    </citation>
    <scope>NUCLEOTIDE SEQUENCE</scope>
    <source>
        <strain evidence="5">1611_PpyrPB1</strain>
        <tissue evidence="5">Whole body</tissue>
    </source>
</reference>
<dbReference type="OrthoDB" id="5984298at2759"/>
<dbReference type="SUPFAM" id="SSF54999">
    <property type="entry name" value="Ribosomal protein S10"/>
    <property type="match status" value="1"/>
</dbReference>
<gene>
    <name evidence="5" type="ORF">PPYR_07856</name>
</gene>